<gene>
    <name evidence="2" type="ORF">RHSIM_Rhsim11G0059400</name>
</gene>
<evidence type="ECO:0000313" key="2">
    <source>
        <dbReference type="EMBL" id="KAF7127960.1"/>
    </source>
</evidence>
<evidence type="ECO:0000256" key="1">
    <source>
        <dbReference type="SAM" id="Phobius"/>
    </source>
</evidence>
<dbReference type="Proteomes" id="UP000626092">
    <property type="component" value="Unassembled WGS sequence"/>
</dbReference>
<comment type="caution">
    <text evidence="2">The sequence shown here is derived from an EMBL/GenBank/DDBJ whole genome shotgun (WGS) entry which is preliminary data.</text>
</comment>
<dbReference type="EMBL" id="WJXA01000011">
    <property type="protein sequence ID" value="KAF7127960.1"/>
    <property type="molecule type" value="Genomic_DNA"/>
</dbReference>
<keyword evidence="1" id="KW-0472">Membrane</keyword>
<evidence type="ECO:0000313" key="3">
    <source>
        <dbReference type="Proteomes" id="UP000626092"/>
    </source>
</evidence>
<sequence length="145" mass="15829">MRGRNVTRFRVRLGVFSPDGPFWFFLAWGAAPPPPWASPFPHPFPPLPVDPFSCFDLLLSLFRIAGQPSVAVVGHHRGCLTAVAAWWSSPFSRLGSPALSCFWFLTGGGLISLAIRSSLMGRGSVQFLGGSFGDVVRRRGGRSWL</sequence>
<organism evidence="2 3">
    <name type="scientific">Rhododendron simsii</name>
    <name type="common">Sims's rhododendron</name>
    <dbReference type="NCBI Taxonomy" id="118357"/>
    <lineage>
        <taxon>Eukaryota</taxon>
        <taxon>Viridiplantae</taxon>
        <taxon>Streptophyta</taxon>
        <taxon>Embryophyta</taxon>
        <taxon>Tracheophyta</taxon>
        <taxon>Spermatophyta</taxon>
        <taxon>Magnoliopsida</taxon>
        <taxon>eudicotyledons</taxon>
        <taxon>Gunneridae</taxon>
        <taxon>Pentapetalae</taxon>
        <taxon>asterids</taxon>
        <taxon>Ericales</taxon>
        <taxon>Ericaceae</taxon>
        <taxon>Ericoideae</taxon>
        <taxon>Rhodoreae</taxon>
        <taxon>Rhododendron</taxon>
    </lineage>
</organism>
<keyword evidence="1" id="KW-0812">Transmembrane</keyword>
<name>A0A834LC62_RHOSS</name>
<keyword evidence="3" id="KW-1185">Reference proteome</keyword>
<protein>
    <submittedName>
        <fullName evidence="2">Uncharacterized protein</fullName>
    </submittedName>
</protein>
<feature type="transmembrane region" description="Helical" evidence="1">
    <location>
        <begin position="94"/>
        <end position="115"/>
    </location>
</feature>
<feature type="transmembrane region" description="Helical" evidence="1">
    <location>
        <begin position="12"/>
        <end position="31"/>
    </location>
</feature>
<dbReference type="AlphaFoldDB" id="A0A834LC62"/>
<reference evidence="2" key="1">
    <citation type="submission" date="2019-11" db="EMBL/GenBank/DDBJ databases">
        <authorList>
            <person name="Liu Y."/>
            <person name="Hou J."/>
            <person name="Li T.-Q."/>
            <person name="Guan C.-H."/>
            <person name="Wu X."/>
            <person name="Wu H.-Z."/>
            <person name="Ling F."/>
            <person name="Zhang R."/>
            <person name="Shi X.-G."/>
            <person name="Ren J.-P."/>
            <person name="Chen E.-F."/>
            <person name="Sun J.-M."/>
        </authorList>
    </citation>
    <scope>NUCLEOTIDE SEQUENCE</scope>
    <source>
        <strain evidence="2">Adult_tree_wgs_1</strain>
        <tissue evidence="2">Leaves</tissue>
    </source>
</reference>
<proteinExistence type="predicted"/>
<dbReference type="OrthoDB" id="10602835at2759"/>
<accession>A0A834LC62</accession>
<keyword evidence="1" id="KW-1133">Transmembrane helix</keyword>